<feature type="transmembrane region" description="Helical" evidence="2">
    <location>
        <begin position="855"/>
        <end position="877"/>
    </location>
</feature>
<keyword evidence="2" id="KW-0472">Membrane</keyword>
<evidence type="ECO:0008006" key="6">
    <source>
        <dbReference type="Google" id="ProtNLM"/>
    </source>
</evidence>
<dbReference type="EMBL" id="BPWL01000004">
    <property type="protein sequence ID" value="GJJ09404.1"/>
    <property type="molecule type" value="Genomic_DNA"/>
</dbReference>
<evidence type="ECO:0000256" key="3">
    <source>
        <dbReference type="SAM" id="SignalP"/>
    </source>
</evidence>
<protein>
    <recommendedName>
        <fullName evidence="6">CSC1/OSCA1-like 7TM region domain-containing protein</fullName>
    </recommendedName>
</protein>
<feature type="transmembrane region" description="Helical" evidence="2">
    <location>
        <begin position="679"/>
        <end position="699"/>
    </location>
</feature>
<feature type="transmembrane region" description="Helical" evidence="2">
    <location>
        <begin position="149"/>
        <end position="170"/>
    </location>
</feature>
<evidence type="ECO:0000256" key="2">
    <source>
        <dbReference type="SAM" id="Phobius"/>
    </source>
</evidence>
<feature type="transmembrane region" description="Helical" evidence="2">
    <location>
        <begin position="720"/>
        <end position="739"/>
    </location>
</feature>
<feature type="transmembrane region" description="Helical" evidence="2">
    <location>
        <begin position="833"/>
        <end position="849"/>
    </location>
</feature>
<name>A0AAV5A435_9AGAM</name>
<dbReference type="AlphaFoldDB" id="A0AAV5A435"/>
<sequence>MVHPRANLTILILSIFILSSQIVAIDATQNPSSVIVKKPSSDTPIHGLICIGRGVDSTAIESNSTQLPSDEELAQRTLWHAFSVVCFCTIVGLGGGLPLYLVRTPCVADVLNNDPLGGRFSTLQDLSIFRLLTLLDNGVSTQPTTRNRLIIIAVLVMAVITVPSALKFLYEFHRLITYRRLWLDRKCGGVEMGWLSLADAYGFAGWNENDFKDYLVQLGLSQGFQGSGSGQSNVMVSDVVVAEHKNDISPEIDIQNLFAIGDTSLLARLIQERDVILNNLEVAEIQYINSFQLSTPIPSIADYEIPEPPPTVSADFKQRISRPKALRGSIRTRAPNRRDIYTLGSAPTTYLAPSSFYRLRDIRTSQMSTQNTDDNLAARISQRVIGTRFQEVQRGSRILSRIFSWGNVLPPENLAGIGSMNLHRFSTDQLRHGPNEPLSGNIAGDEVLLQDGFQNDNRWLEPVTEERRSDPSNGNHNVSSLTSSNDSEFSFSRSRIRRTEGPPDRRSTFAMRLRPGHFALDTDPIPPPHLRLQSQRPFVRPVSGMDHDQLGIIYNNIREWRSRLKVINMEISEAQQSGFDSIVNGNEIKGWLLVGRGLRHLSHIQMIEGRSKEDISYEQLQLVSAAVIHPSYHPYRIDIQVIPTTGLVVSFGPGVTHYLHVFQHLTGVSTIAAGLATTLAPASLIVLIIWFTLPIIRFASQTTGIVSASLAYVKGFKATFIFLNATYGFWLVACGSVIFSLESFAVGVHRTQAVADGILYFASFLIVLTFALAMIYPALWIIQPMRLAQFYRRKNFTLTPRQRFRTHRYLISCVYIKAPQTGGLLQLWLLRRLANLMVLQPLILGLILLTRQFRVLGGALVGISVLLLSCIELYAWFKLRLVQPNSISSATKEKVQHLARAAKSEIPSYNRGYQAPDSPLQPARSSVATVLEMMSITLAVMPPNVKRRGPIPLSSEVIDDLTVTELAARTNPDAPPRLPPLPFMTHTEEMHSVLYAPELLAPSPIIWLPNDSSGVAETEAVDLFRYHDLQTTLDV</sequence>
<evidence type="ECO:0000313" key="4">
    <source>
        <dbReference type="EMBL" id="GJJ09404.1"/>
    </source>
</evidence>
<feature type="transmembrane region" description="Helical" evidence="2">
    <location>
        <begin position="78"/>
        <end position="102"/>
    </location>
</feature>
<proteinExistence type="predicted"/>
<feature type="chain" id="PRO_5043405617" description="CSC1/OSCA1-like 7TM region domain-containing protein" evidence="3">
    <location>
        <begin position="28"/>
        <end position="1035"/>
    </location>
</feature>
<gene>
    <name evidence="4" type="ORF">Clacol_003626</name>
</gene>
<organism evidence="4 5">
    <name type="scientific">Clathrus columnatus</name>
    <dbReference type="NCBI Taxonomy" id="1419009"/>
    <lineage>
        <taxon>Eukaryota</taxon>
        <taxon>Fungi</taxon>
        <taxon>Dikarya</taxon>
        <taxon>Basidiomycota</taxon>
        <taxon>Agaricomycotina</taxon>
        <taxon>Agaricomycetes</taxon>
        <taxon>Phallomycetidae</taxon>
        <taxon>Phallales</taxon>
        <taxon>Clathraceae</taxon>
        <taxon>Clathrus</taxon>
    </lineage>
</organism>
<keyword evidence="3" id="KW-0732">Signal</keyword>
<evidence type="ECO:0000313" key="5">
    <source>
        <dbReference type="Proteomes" id="UP001050691"/>
    </source>
</evidence>
<keyword evidence="2" id="KW-1133">Transmembrane helix</keyword>
<feature type="transmembrane region" description="Helical" evidence="2">
    <location>
        <begin position="759"/>
        <end position="782"/>
    </location>
</feature>
<dbReference type="Proteomes" id="UP001050691">
    <property type="component" value="Unassembled WGS sequence"/>
</dbReference>
<comment type="caution">
    <text evidence="4">The sequence shown here is derived from an EMBL/GenBank/DDBJ whole genome shotgun (WGS) entry which is preliminary data.</text>
</comment>
<feature type="region of interest" description="Disordered" evidence="1">
    <location>
        <begin position="463"/>
        <end position="508"/>
    </location>
</feature>
<evidence type="ECO:0000256" key="1">
    <source>
        <dbReference type="SAM" id="MobiDB-lite"/>
    </source>
</evidence>
<keyword evidence="2" id="KW-0812">Transmembrane</keyword>
<reference evidence="4" key="1">
    <citation type="submission" date="2021-10" db="EMBL/GenBank/DDBJ databases">
        <title>De novo Genome Assembly of Clathrus columnatus (Basidiomycota, Fungi) Using Illumina and Nanopore Sequence Data.</title>
        <authorList>
            <person name="Ogiso-Tanaka E."/>
            <person name="Itagaki H."/>
            <person name="Hosoya T."/>
            <person name="Hosaka K."/>
        </authorList>
    </citation>
    <scope>NUCLEOTIDE SEQUENCE</scope>
    <source>
        <strain evidence="4">MO-923</strain>
    </source>
</reference>
<feature type="signal peptide" evidence="3">
    <location>
        <begin position="1"/>
        <end position="27"/>
    </location>
</feature>
<accession>A0AAV5A435</accession>
<keyword evidence="5" id="KW-1185">Reference proteome</keyword>
<feature type="compositionally biased region" description="Low complexity" evidence="1">
    <location>
        <begin position="479"/>
        <end position="493"/>
    </location>
</feature>
<feature type="compositionally biased region" description="Basic and acidic residues" evidence="1">
    <location>
        <begin position="497"/>
        <end position="507"/>
    </location>
</feature>